<dbReference type="InterPro" id="IPR010982">
    <property type="entry name" value="Lambda_DNA-bd_dom_sf"/>
</dbReference>
<name>A0ABQ4LX02_9BACL</name>
<protein>
    <recommendedName>
        <fullName evidence="1">HTH cro/C1-type domain-containing protein</fullName>
    </recommendedName>
</protein>
<dbReference type="PROSITE" id="PS50943">
    <property type="entry name" value="HTH_CROC1"/>
    <property type="match status" value="1"/>
</dbReference>
<dbReference type="Proteomes" id="UP000680638">
    <property type="component" value="Unassembled WGS sequence"/>
</dbReference>
<dbReference type="Pfam" id="PF13443">
    <property type="entry name" value="HTH_26"/>
    <property type="match status" value="1"/>
</dbReference>
<evidence type="ECO:0000313" key="3">
    <source>
        <dbReference type="Proteomes" id="UP000680638"/>
    </source>
</evidence>
<proteinExistence type="predicted"/>
<dbReference type="RefSeq" id="WP_212949702.1">
    <property type="nucleotide sequence ID" value="NZ_BORW01000009.1"/>
</dbReference>
<organism evidence="2 3">
    <name type="scientific">Paenibacillus cookii</name>
    <dbReference type="NCBI Taxonomy" id="157839"/>
    <lineage>
        <taxon>Bacteria</taxon>
        <taxon>Bacillati</taxon>
        <taxon>Bacillota</taxon>
        <taxon>Bacilli</taxon>
        <taxon>Bacillales</taxon>
        <taxon>Paenibacillaceae</taxon>
        <taxon>Paenibacillus</taxon>
    </lineage>
</organism>
<gene>
    <name evidence="2" type="ORF">J21TS3_22940</name>
</gene>
<dbReference type="SUPFAM" id="SSF47413">
    <property type="entry name" value="lambda repressor-like DNA-binding domains"/>
    <property type="match status" value="1"/>
</dbReference>
<sequence length="83" mass="9239">MDVCYNKLFKLLIDKGMKRTELRRMTGISPNTLTKLSNNEFVSMEVLVKICRSLACDIGDIVEVVNKPENEAVAHVALNGDKG</sequence>
<dbReference type="Gene3D" id="1.10.260.40">
    <property type="entry name" value="lambda repressor-like DNA-binding domains"/>
    <property type="match status" value="1"/>
</dbReference>
<accession>A0ABQ4LX02</accession>
<keyword evidence="3" id="KW-1185">Reference proteome</keyword>
<evidence type="ECO:0000259" key="1">
    <source>
        <dbReference type="PROSITE" id="PS50943"/>
    </source>
</evidence>
<evidence type="ECO:0000313" key="2">
    <source>
        <dbReference type="EMBL" id="GIO67473.1"/>
    </source>
</evidence>
<comment type="caution">
    <text evidence="2">The sequence shown here is derived from an EMBL/GenBank/DDBJ whole genome shotgun (WGS) entry which is preliminary data.</text>
</comment>
<reference evidence="2 3" key="1">
    <citation type="submission" date="2021-03" db="EMBL/GenBank/DDBJ databases">
        <title>Antimicrobial resistance genes in bacteria isolated from Japanese honey, and their potential for conferring macrolide and lincosamide resistance in the American foulbrood pathogen Paenibacillus larvae.</title>
        <authorList>
            <person name="Okamoto M."/>
            <person name="Kumagai M."/>
            <person name="Kanamori H."/>
            <person name="Takamatsu D."/>
        </authorList>
    </citation>
    <scope>NUCLEOTIDE SEQUENCE [LARGE SCALE GENOMIC DNA]</scope>
    <source>
        <strain evidence="2 3">J21TS3</strain>
    </source>
</reference>
<dbReference type="InterPro" id="IPR001387">
    <property type="entry name" value="Cro/C1-type_HTH"/>
</dbReference>
<dbReference type="EMBL" id="BORW01000009">
    <property type="protein sequence ID" value="GIO67473.1"/>
    <property type="molecule type" value="Genomic_DNA"/>
</dbReference>
<dbReference type="CDD" id="cd00093">
    <property type="entry name" value="HTH_XRE"/>
    <property type="match status" value="1"/>
</dbReference>
<feature type="domain" description="HTH cro/C1-type" evidence="1">
    <location>
        <begin position="15"/>
        <end position="61"/>
    </location>
</feature>